<protein>
    <submittedName>
        <fullName evidence="2 4">Uncharacterized protein</fullName>
    </submittedName>
</protein>
<evidence type="ECO:0000313" key="2">
    <source>
        <dbReference type="EMBL" id="VDO94074.1"/>
    </source>
</evidence>
<reference evidence="4" key="1">
    <citation type="submission" date="2016-06" db="UniProtKB">
        <authorList>
            <consortium name="WormBaseParasite"/>
        </authorList>
    </citation>
    <scope>IDENTIFICATION</scope>
</reference>
<organism evidence="4">
    <name type="scientific">Soboliphyme baturini</name>
    <dbReference type="NCBI Taxonomy" id="241478"/>
    <lineage>
        <taxon>Eukaryota</taxon>
        <taxon>Metazoa</taxon>
        <taxon>Ecdysozoa</taxon>
        <taxon>Nematoda</taxon>
        <taxon>Enoplea</taxon>
        <taxon>Dorylaimia</taxon>
        <taxon>Dioctophymatida</taxon>
        <taxon>Dioctophymatoidea</taxon>
        <taxon>Soboliphymatidae</taxon>
        <taxon>Soboliphyme</taxon>
    </lineage>
</organism>
<name>A0A183ICK3_9BILA</name>
<keyword evidence="3" id="KW-1185">Reference proteome</keyword>
<evidence type="ECO:0000313" key="4">
    <source>
        <dbReference type="WBParaSite" id="SBAD_0000140601-mRNA-1"/>
    </source>
</evidence>
<dbReference type="EMBL" id="UZAM01006798">
    <property type="protein sequence ID" value="VDO94074.1"/>
    <property type="molecule type" value="Genomic_DNA"/>
</dbReference>
<evidence type="ECO:0000256" key="1">
    <source>
        <dbReference type="SAM" id="MobiDB-lite"/>
    </source>
</evidence>
<evidence type="ECO:0000313" key="3">
    <source>
        <dbReference type="Proteomes" id="UP000270296"/>
    </source>
</evidence>
<dbReference type="AlphaFoldDB" id="A0A183ICK3"/>
<accession>A0A183ICK3</accession>
<dbReference type="WBParaSite" id="SBAD_0000140601-mRNA-1">
    <property type="protein sequence ID" value="SBAD_0000140601-mRNA-1"/>
    <property type="gene ID" value="SBAD_0000140601"/>
</dbReference>
<feature type="region of interest" description="Disordered" evidence="1">
    <location>
        <begin position="1"/>
        <end position="24"/>
    </location>
</feature>
<reference evidence="2 3" key="2">
    <citation type="submission" date="2018-11" db="EMBL/GenBank/DDBJ databases">
        <authorList>
            <consortium name="Pathogen Informatics"/>
        </authorList>
    </citation>
    <scope>NUCLEOTIDE SEQUENCE [LARGE SCALE GENOMIC DNA]</scope>
</reference>
<gene>
    <name evidence="2" type="ORF">SBAD_LOCUS1347</name>
</gene>
<sequence length="125" mass="13517">MKRRMTSGDRWAGDNGLGDPATPATARIHMRVKRHSLARSDNEFRGNTSSQKDNCSGGGCATVAMSQTPPRILCPNLAFANWFPICHCHHSAVFVALCSLLIEPTDWSNSTLTPPLIDAGAPTVR</sequence>
<dbReference type="Proteomes" id="UP000270296">
    <property type="component" value="Unassembled WGS sequence"/>
</dbReference>
<proteinExistence type="predicted"/>